<evidence type="ECO:0000313" key="2">
    <source>
        <dbReference type="Proteomes" id="UP001060215"/>
    </source>
</evidence>
<reference evidence="1 2" key="1">
    <citation type="journal article" date="2022" name="Plant J.">
        <title>Chromosome-level genome of Camellia lanceoleosa provides a valuable resource for understanding genome evolution and self-incompatibility.</title>
        <authorList>
            <person name="Gong W."/>
            <person name="Xiao S."/>
            <person name="Wang L."/>
            <person name="Liao Z."/>
            <person name="Chang Y."/>
            <person name="Mo W."/>
            <person name="Hu G."/>
            <person name="Li W."/>
            <person name="Zhao G."/>
            <person name="Zhu H."/>
            <person name="Hu X."/>
            <person name="Ji K."/>
            <person name="Xiang X."/>
            <person name="Song Q."/>
            <person name="Yuan D."/>
            <person name="Jin S."/>
            <person name="Zhang L."/>
        </authorList>
    </citation>
    <scope>NUCLEOTIDE SEQUENCE [LARGE SCALE GENOMIC DNA]</scope>
    <source>
        <strain evidence="1">SQ_2022a</strain>
    </source>
</reference>
<organism evidence="1 2">
    <name type="scientific">Camellia lanceoleosa</name>
    <dbReference type="NCBI Taxonomy" id="1840588"/>
    <lineage>
        <taxon>Eukaryota</taxon>
        <taxon>Viridiplantae</taxon>
        <taxon>Streptophyta</taxon>
        <taxon>Embryophyta</taxon>
        <taxon>Tracheophyta</taxon>
        <taxon>Spermatophyta</taxon>
        <taxon>Magnoliopsida</taxon>
        <taxon>eudicotyledons</taxon>
        <taxon>Gunneridae</taxon>
        <taxon>Pentapetalae</taxon>
        <taxon>asterids</taxon>
        <taxon>Ericales</taxon>
        <taxon>Theaceae</taxon>
        <taxon>Camellia</taxon>
    </lineage>
</organism>
<comment type="caution">
    <text evidence="1">The sequence shown here is derived from an EMBL/GenBank/DDBJ whole genome shotgun (WGS) entry which is preliminary data.</text>
</comment>
<protein>
    <submittedName>
        <fullName evidence="1">LRR receptor-like serine/threonine-protein kinase</fullName>
    </submittedName>
</protein>
<accession>A0ACC0HJT7</accession>
<gene>
    <name evidence="1" type="ORF">LOK49_LG05G02546</name>
</gene>
<name>A0ACC0HJT7_9ERIC</name>
<dbReference type="EMBL" id="CM045761">
    <property type="protein sequence ID" value="KAI8013555.1"/>
    <property type="molecule type" value="Genomic_DNA"/>
</dbReference>
<sequence length="289" mass="32171">MESNLVLSLVSNYDSFGAWKHYRKVYALDVVGVIPEELWTLTFLINLDLRQNYLTGSLFASIGNLSRMQYLTVGINALSGELAKELGKLTDLRSLAFGTNNFSGTLPLELGNLTKLEQLYFVSCGVSGAIPSTFAVLQNLQIVKNFGDLSWALDNELTGSIPEFIGNWSKLKSLRFEGNSFGGPIPTTFSNLTVMEDFISINLIFSFIIYPCSSRRISNLSNGSSSLNSGNNNIFGSIPSNIGDYQRLSTPIYFNLKFGQFRVRWGKMGSKPQKWFSFPKYEGYIISEA</sequence>
<evidence type="ECO:0000313" key="1">
    <source>
        <dbReference type="EMBL" id="KAI8013555.1"/>
    </source>
</evidence>
<proteinExistence type="predicted"/>
<dbReference type="Proteomes" id="UP001060215">
    <property type="component" value="Chromosome 4"/>
</dbReference>
<keyword evidence="2" id="KW-1185">Reference proteome</keyword>